<evidence type="ECO:0000313" key="2">
    <source>
        <dbReference type="Proteomes" id="UP001203058"/>
    </source>
</evidence>
<keyword evidence="2" id="KW-1185">Reference proteome</keyword>
<name>A0ABS9VQL3_9SPHN</name>
<evidence type="ECO:0008006" key="3">
    <source>
        <dbReference type="Google" id="ProtNLM"/>
    </source>
</evidence>
<dbReference type="Proteomes" id="UP001203058">
    <property type="component" value="Unassembled WGS sequence"/>
</dbReference>
<dbReference type="RefSeq" id="WP_241448096.1">
    <property type="nucleotide sequence ID" value="NZ_JAKZHW010000002.1"/>
</dbReference>
<dbReference type="EMBL" id="JAKZHW010000002">
    <property type="protein sequence ID" value="MCH8617232.1"/>
    <property type="molecule type" value="Genomic_DNA"/>
</dbReference>
<gene>
    <name evidence="1" type="ORF">LZ016_14135</name>
</gene>
<sequence>MKPKTCFVICPIGDEGSEIRNDADLLHDFILKPVLSASPFSMSLSRADKLGEPGIITNQIIHAIETADLVVADLSMGNPNAFYEIAIRHVTRKPFIHLIRKGERIPFDNAPVRAIEFDLRDLRSVDNAKKELAIQVEAGLEKGSSESPVSMAATVESLRQSGNEEKIALADLLAEFAYLRWAVDRLQASISKPQPSTTNALGMFGAPQNSGTKSSTTGTLGEILAAMSTKDESLPNNLGTLADLFKAADLNGSGPKL</sequence>
<reference evidence="1 2" key="1">
    <citation type="submission" date="2022-03" db="EMBL/GenBank/DDBJ databases">
        <authorList>
            <person name="Jo J.-H."/>
            <person name="Im W.-T."/>
        </authorList>
    </citation>
    <scope>NUCLEOTIDE SEQUENCE [LARGE SCALE GENOMIC DNA]</scope>
    <source>
        <strain evidence="1 2">SM33</strain>
    </source>
</reference>
<evidence type="ECO:0000313" key="1">
    <source>
        <dbReference type="EMBL" id="MCH8617232.1"/>
    </source>
</evidence>
<protein>
    <recommendedName>
        <fullName evidence="3">Nucleoside 2-deoxyribosyltransferase</fullName>
    </recommendedName>
</protein>
<organism evidence="1 2">
    <name type="scientific">Sphingomonas telluris</name>
    <dbReference type="NCBI Taxonomy" id="2907998"/>
    <lineage>
        <taxon>Bacteria</taxon>
        <taxon>Pseudomonadati</taxon>
        <taxon>Pseudomonadota</taxon>
        <taxon>Alphaproteobacteria</taxon>
        <taxon>Sphingomonadales</taxon>
        <taxon>Sphingomonadaceae</taxon>
        <taxon>Sphingomonas</taxon>
    </lineage>
</organism>
<accession>A0ABS9VQL3</accession>
<proteinExistence type="predicted"/>
<comment type="caution">
    <text evidence="1">The sequence shown here is derived from an EMBL/GenBank/DDBJ whole genome shotgun (WGS) entry which is preliminary data.</text>
</comment>